<dbReference type="AlphaFoldDB" id="A0A437PMJ0"/>
<dbReference type="InterPro" id="IPR013022">
    <property type="entry name" value="Xyl_isomerase-like_TIM-brl"/>
</dbReference>
<dbReference type="InterPro" id="IPR036237">
    <property type="entry name" value="Xyl_isomerase-like_sf"/>
</dbReference>
<evidence type="ECO:0000313" key="3">
    <source>
        <dbReference type="Proteomes" id="UP000282832"/>
    </source>
</evidence>
<protein>
    <submittedName>
        <fullName evidence="2">Sugar phosphate isomerase/epimerase</fullName>
    </submittedName>
</protein>
<sequence>MKRRDFLAKSSLLTLAPFVTKFNDSKIIAGKRVPGLQLFTLFGQIDKDVKGTLQKLADLGVKEIESAFSFLPGFYGMSAKEFDATIQSMGMKWVSHHVLGAPLKPSVTKSAGITNFPKINNLRDNAEEAVASLAGTSVKYIVCANTPIETRKEVDESVEVLKKSAVFAKKAGLTLCFHNHDAEFKEVEGARPFDVFAKELSKEELKFEIDLGWAFKAGVDIPALFKKHPGRFPLCHMKDFSAEFKEMLPLGTGILDYKPVFAAAAVGGLEHYFIEHDFPKDAYLSIETAVKSFGLM</sequence>
<gene>
    <name evidence="2" type="ORF">EOJ36_10445</name>
</gene>
<evidence type="ECO:0000259" key="1">
    <source>
        <dbReference type="Pfam" id="PF01261"/>
    </source>
</evidence>
<dbReference type="Pfam" id="PF01261">
    <property type="entry name" value="AP_endonuc_2"/>
    <property type="match status" value="1"/>
</dbReference>
<dbReference type="Gene3D" id="3.20.20.150">
    <property type="entry name" value="Divalent-metal-dependent TIM barrel enzymes"/>
    <property type="match status" value="1"/>
</dbReference>
<feature type="domain" description="Xylose isomerase-like TIM barrel" evidence="1">
    <location>
        <begin position="53"/>
        <end position="272"/>
    </location>
</feature>
<keyword evidence="3" id="KW-1185">Reference proteome</keyword>
<organism evidence="2 3">
    <name type="scientific">Sandaracinomonas limnophila</name>
    <dbReference type="NCBI Taxonomy" id="1862386"/>
    <lineage>
        <taxon>Bacteria</taxon>
        <taxon>Pseudomonadati</taxon>
        <taxon>Bacteroidota</taxon>
        <taxon>Cytophagia</taxon>
        <taxon>Cytophagales</taxon>
        <taxon>Flectobacillaceae</taxon>
        <taxon>Sandaracinomonas</taxon>
    </lineage>
</organism>
<dbReference type="InterPro" id="IPR050312">
    <property type="entry name" value="IolE/XylAMocC-like"/>
</dbReference>
<dbReference type="EMBL" id="SACY01000005">
    <property type="protein sequence ID" value="RVU23490.1"/>
    <property type="molecule type" value="Genomic_DNA"/>
</dbReference>
<proteinExistence type="predicted"/>
<dbReference type="RefSeq" id="WP_127805103.1">
    <property type="nucleotide sequence ID" value="NZ_SACY01000005.1"/>
</dbReference>
<dbReference type="SUPFAM" id="SSF51658">
    <property type="entry name" value="Xylose isomerase-like"/>
    <property type="match status" value="1"/>
</dbReference>
<dbReference type="Proteomes" id="UP000282832">
    <property type="component" value="Unassembled WGS sequence"/>
</dbReference>
<comment type="caution">
    <text evidence="2">The sequence shown here is derived from an EMBL/GenBank/DDBJ whole genome shotgun (WGS) entry which is preliminary data.</text>
</comment>
<dbReference type="OrthoDB" id="9798407at2"/>
<dbReference type="PANTHER" id="PTHR12110:SF41">
    <property type="entry name" value="INOSOSE DEHYDRATASE"/>
    <property type="match status" value="1"/>
</dbReference>
<keyword evidence="2" id="KW-0413">Isomerase</keyword>
<name>A0A437PMJ0_9BACT</name>
<reference evidence="2 3" key="1">
    <citation type="submission" date="2019-01" db="EMBL/GenBank/DDBJ databases">
        <authorList>
            <person name="Chen W.-M."/>
        </authorList>
    </citation>
    <scope>NUCLEOTIDE SEQUENCE [LARGE SCALE GENOMIC DNA]</scope>
    <source>
        <strain evidence="2 3">FSY-15</strain>
    </source>
</reference>
<evidence type="ECO:0000313" key="2">
    <source>
        <dbReference type="EMBL" id="RVU23490.1"/>
    </source>
</evidence>
<accession>A0A437PMJ0</accession>
<dbReference type="PANTHER" id="PTHR12110">
    <property type="entry name" value="HYDROXYPYRUVATE ISOMERASE"/>
    <property type="match status" value="1"/>
</dbReference>
<dbReference type="GO" id="GO:0016853">
    <property type="term" value="F:isomerase activity"/>
    <property type="evidence" value="ECO:0007669"/>
    <property type="project" value="UniProtKB-KW"/>
</dbReference>